<dbReference type="EMBL" id="JACCBX010000003">
    <property type="protein sequence ID" value="NYE04736.1"/>
    <property type="molecule type" value="Genomic_DNA"/>
</dbReference>
<gene>
    <name evidence="2" type="ORF">F4694_001485</name>
</gene>
<evidence type="ECO:0000313" key="3">
    <source>
        <dbReference type="Proteomes" id="UP000548423"/>
    </source>
</evidence>
<organism evidence="2 3">
    <name type="scientific">Neobacillus niacini</name>
    <dbReference type="NCBI Taxonomy" id="86668"/>
    <lineage>
        <taxon>Bacteria</taxon>
        <taxon>Bacillati</taxon>
        <taxon>Bacillota</taxon>
        <taxon>Bacilli</taxon>
        <taxon>Bacillales</taxon>
        <taxon>Bacillaceae</taxon>
        <taxon>Neobacillus</taxon>
    </lineage>
</organism>
<dbReference type="AlphaFoldDB" id="A0A852TAB3"/>
<protein>
    <submittedName>
        <fullName evidence="2">Uncharacterized protein</fullName>
    </submittedName>
</protein>
<proteinExistence type="predicted"/>
<reference evidence="3" key="1">
    <citation type="submission" date="2020-07" db="EMBL/GenBank/DDBJ databases">
        <authorList>
            <person name="Partida-Martinez L."/>
            <person name="Huntemann M."/>
            <person name="Clum A."/>
            <person name="Wang J."/>
            <person name="Palaniappan K."/>
            <person name="Ritter S."/>
            <person name="Chen I.-M."/>
            <person name="Stamatis D."/>
            <person name="Reddy T."/>
            <person name="O'Malley R."/>
            <person name="Daum C."/>
            <person name="Shapiro N."/>
            <person name="Ivanova N."/>
            <person name="Kyrpides N."/>
            <person name="Woyke T."/>
        </authorList>
    </citation>
    <scope>NUCLEOTIDE SEQUENCE [LARGE SCALE GENOMIC DNA]</scope>
    <source>
        <strain evidence="3">AT2.8</strain>
    </source>
</reference>
<sequence>MKKKRMGQCRRSGVTEAHEKKAYGSMQEAWSDRRA</sequence>
<dbReference type="Proteomes" id="UP000548423">
    <property type="component" value="Unassembled WGS sequence"/>
</dbReference>
<evidence type="ECO:0000256" key="1">
    <source>
        <dbReference type="SAM" id="MobiDB-lite"/>
    </source>
</evidence>
<comment type="caution">
    <text evidence="2">The sequence shown here is derived from an EMBL/GenBank/DDBJ whole genome shotgun (WGS) entry which is preliminary data.</text>
</comment>
<accession>A0A852TAB3</accession>
<evidence type="ECO:0000313" key="2">
    <source>
        <dbReference type="EMBL" id="NYE04736.1"/>
    </source>
</evidence>
<feature type="region of interest" description="Disordered" evidence="1">
    <location>
        <begin position="1"/>
        <end position="35"/>
    </location>
</feature>
<reference evidence="3" key="2">
    <citation type="submission" date="2020-08" db="EMBL/GenBank/DDBJ databases">
        <title>The Agave Microbiome: Exploring the role of microbial communities in plant adaptations to desert environments.</title>
        <authorList>
            <person name="Partida-Martinez L.P."/>
        </authorList>
    </citation>
    <scope>NUCLEOTIDE SEQUENCE [LARGE SCALE GENOMIC DNA]</scope>
    <source>
        <strain evidence="3">AT2.8</strain>
    </source>
</reference>
<name>A0A852TAB3_9BACI</name>